<proteinExistence type="predicted"/>
<comment type="caution">
    <text evidence="2">The sequence shown here is derived from an EMBL/GenBank/DDBJ whole genome shotgun (WGS) entry which is preliminary data.</text>
</comment>
<reference evidence="2 3" key="1">
    <citation type="journal article" date="2016" name="Genome Biol. Evol.">
        <title>Divergent and convergent evolution of fungal pathogenicity.</title>
        <authorList>
            <person name="Shang Y."/>
            <person name="Xiao G."/>
            <person name="Zheng P."/>
            <person name="Cen K."/>
            <person name="Zhan S."/>
            <person name="Wang C."/>
        </authorList>
    </citation>
    <scope>NUCLEOTIDE SEQUENCE [LARGE SCALE GENOMIC DNA]</scope>
    <source>
        <strain evidence="2 3">RCEF 264</strain>
    </source>
</reference>
<feature type="compositionally biased region" description="Low complexity" evidence="1">
    <location>
        <begin position="344"/>
        <end position="355"/>
    </location>
</feature>
<accession>A0A167W4Q9</accession>
<evidence type="ECO:0000313" key="2">
    <source>
        <dbReference type="EMBL" id="OAA63336.1"/>
    </source>
</evidence>
<dbReference type="AlphaFoldDB" id="A0A167W4Q9"/>
<dbReference type="Proteomes" id="UP000076874">
    <property type="component" value="Unassembled WGS sequence"/>
</dbReference>
<name>A0A167W4Q9_9HYPO</name>
<evidence type="ECO:0000256" key="1">
    <source>
        <dbReference type="SAM" id="MobiDB-lite"/>
    </source>
</evidence>
<keyword evidence="3" id="KW-1185">Reference proteome</keyword>
<protein>
    <recommendedName>
        <fullName evidence="4">F-box domain-containing protein</fullName>
    </recommendedName>
</protein>
<organism evidence="2 3">
    <name type="scientific">Niveomyces insectorum RCEF 264</name>
    <dbReference type="NCBI Taxonomy" id="1081102"/>
    <lineage>
        <taxon>Eukaryota</taxon>
        <taxon>Fungi</taxon>
        <taxon>Dikarya</taxon>
        <taxon>Ascomycota</taxon>
        <taxon>Pezizomycotina</taxon>
        <taxon>Sordariomycetes</taxon>
        <taxon>Hypocreomycetidae</taxon>
        <taxon>Hypocreales</taxon>
        <taxon>Cordycipitaceae</taxon>
        <taxon>Niveomyces</taxon>
    </lineage>
</organism>
<evidence type="ECO:0008006" key="4">
    <source>
        <dbReference type="Google" id="ProtNLM"/>
    </source>
</evidence>
<gene>
    <name evidence="2" type="ORF">SPI_03499</name>
</gene>
<sequence>MPLLQLPPETLHAIFAYVGSSFFHADLRRLTVSKQWLAFALPRCLACIGLSQRTLRSLVSSGDQQTLAPLKNTLESLDLTLTGYPGPAAARYLDAYPLSLELDDVQPPGASPDPPRYETWFRVLQHDLARLAAIARQARKLRALRIRACCHAALPVPASQMEDYLSRATLQSLLSMDHLHVLVLDTTVGLRASPGERDDHGHVCPAVAALLPSLGILHLRMCRICPDALAVQGPVRSLRLREVIVNLSLLDNRPGITSAAHARRCGPAGAGMLQLQADIHKQAEALADRMAAPKTVRIVSHSLPDFRVHALDVLTGTMMVLEDGTPWNEDGKVVEDSEPESEFSDSASSSRADEE</sequence>
<dbReference type="EMBL" id="AZHD01000005">
    <property type="protein sequence ID" value="OAA63336.1"/>
    <property type="molecule type" value="Genomic_DNA"/>
</dbReference>
<dbReference type="STRING" id="1081102.A0A167W4Q9"/>
<feature type="region of interest" description="Disordered" evidence="1">
    <location>
        <begin position="324"/>
        <end position="355"/>
    </location>
</feature>
<dbReference type="OrthoDB" id="3637487at2759"/>
<evidence type="ECO:0000313" key="3">
    <source>
        <dbReference type="Proteomes" id="UP000076874"/>
    </source>
</evidence>